<keyword evidence="6 9" id="KW-0472">Membrane</keyword>
<keyword evidence="3" id="KW-1003">Cell membrane</keyword>
<gene>
    <name evidence="10" type="ORF">ABR69_01275</name>
</gene>
<evidence type="ECO:0000256" key="1">
    <source>
        <dbReference type="ARBA" id="ARBA00004162"/>
    </source>
</evidence>
<evidence type="ECO:0000313" key="11">
    <source>
        <dbReference type="Proteomes" id="UP000051934"/>
    </source>
</evidence>
<dbReference type="Pfam" id="PF02472">
    <property type="entry name" value="ExbD"/>
    <property type="match status" value="1"/>
</dbReference>
<comment type="subcellular location">
    <subcellularLocation>
        <location evidence="1">Cell membrane</location>
        <topology evidence="1">Single-pass membrane protein</topology>
    </subcellularLocation>
    <subcellularLocation>
        <location evidence="7">Cell membrane</location>
        <topology evidence="7">Single-pass type II membrane protein</topology>
    </subcellularLocation>
</comment>
<dbReference type="GO" id="GO:0022857">
    <property type="term" value="F:transmembrane transporter activity"/>
    <property type="evidence" value="ECO:0007669"/>
    <property type="project" value="InterPro"/>
</dbReference>
<keyword evidence="5 9" id="KW-1133">Transmembrane helix</keyword>
<organism evidence="10 11">
    <name type="scientific">OM182 bacterium BACL3 MAG-120507-bin80</name>
    <dbReference type="NCBI Taxonomy" id="1655577"/>
    <lineage>
        <taxon>Bacteria</taxon>
        <taxon>Pseudomonadati</taxon>
        <taxon>Pseudomonadota</taxon>
        <taxon>Gammaproteobacteria</taxon>
        <taxon>OMG group</taxon>
        <taxon>OM182 clade</taxon>
    </lineage>
</organism>
<evidence type="ECO:0000313" key="10">
    <source>
        <dbReference type="EMBL" id="KRO72691.1"/>
    </source>
</evidence>
<reference evidence="10 11" key="1">
    <citation type="submission" date="2015-10" db="EMBL/GenBank/DDBJ databases">
        <title>Metagenome-Assembled Genomes uncover a global brackish microbiome.</title>
        <authorList>
            <person name="Hugerth L.W."/>
            <person name="Larsson J."/>
            <person name="Alneberg J."/>
            <person name="Lindh M.V."/>
            <person name="Legrand C."/>
            <person name="Pinhassi J."/>
            <person name="Andersson A.F."/>
        </authorList>
    </citation>
    <scope>NUCLEOTIDE SEQUENCE [LARGE SCALE GENOMIC DNA]</scope>
    <source>
        <strain evidence="10">BACL4 MAG-120507-bin80</strain>
    </source>
</reference>
<evidence type="ECO:0000256" key="4">
    <source>
        <dbReference type="ARBA" id="ARBA00022692"/>
    </source>
</evidence>
<evidence type="ECO:0000256" key="8">
    <source>
        <dbReference type="SAM" id="MobiDB-lite"/>
    </source>
</evidence>
<accession>A0A0R2SJ64</accession>
<evidence type="ECO:0000256" key="5">
    <source>
        <dbReference type="ARBA" id="ARBA00022989"/>
    </source>
</evidence>
<dbReference type="InterPro" id="IPR003400">
    <property type="entry name" value="ExbD"/>
</dbReference>
<evidence type="ECO:0000256" key="3">
    <source>
        <dbReference type="ARBA" id="ARBA00022475"/>
    </source>
</evidence>
<feature type="region of interest" description="Disordered" evidence="8">
    <location>
        <begin position="44"/>
        <end position="65"/>
    </location>
</feature>
<dbReference type="PANTHER" id="PTHR30558:SF13">
    <property type="entry name" value="BIOPOLYMER TRANSPORT PROTEIN EXBD2"/>
    <property type="match status" value="1"/>
</dbReference>
<sequence>MKKIAGKRKSDDTKIDLTPMLDVVFILLIFFVVTATFLSETSISAASSDNNNDQPPPEDDDKKNILFEIGPNNEIILNGNPRPIIQTQIRSNIDQLKAENPAASVIIQPNNDSDVATLVMVMDAARQAGMASISIVEPK</sequence>
<dbReference type="EMBL" id="LIBB01000052">
    <property type="protein sequence ID" value="KRO72691.1"/>
    <property type="molecule type" value="Genomic_DNA"/>
</dbReference>
<dbReference type="GO" id="GO:0005886">
    <property type="term" value="C:plasma membrane"/>
    <property type="evidence" value="ECO:0007669"/>
    <property type="project" value="UniProtKB-SubCell"/>
</dbReference>
<comment type="similarity">
    <text evidence="2 7">Belongs to the ExbD/TolR family.</text>
</comment>
<protein>
    <recommendedName>
        <fullName evidence="12">Biopolymer transporter ExbD</fullName>
    </recommendedName>
</protein>
<evidence type="ECO:0000256" key="9">
    <source>
        <dbReference type="SAM" id="Phobius"/>
    </source>
</evidence>
<dbReference type="AlphaFoldDB" id="A0A0R2SJ64"/>
<comment type="caution">
    <text evidence="10">The sequence shown here is derived from an EMBL/GenBank/DDBJ whole genome shotgun (WGS) entry which is preliminary data.</text>
</comment>
<keyword evidence="7" id="KW-0813">Transport</keyword>
<keyword evidence="7" id="KW-0653">Protein transport</keyword>
<dbReference type="PANTHER" id="PTHR30558">
    <property type="entry name" value="EXBD MEMBRANE COMPONENT OF PMF-DRIVEN MACROMOLECULE IMPORT SYSTEM"/>
    <property type="match status" value="1"/>
</dbReference>
<dbReference type="Proteomes" id="UP000051934">
    <property type="component" value="Unassembled WGS sequence"/>
</dbReference>
<dbReference type="GO" id="GO:0015031">
    <property type="term" value="P:protein transport"/>
    <property type="evidence" value="ECO:0007669"/>
    <property type="project" value="UniProtKB-KW"/>
</dbReference>
<evidence type="ECO:0000256" key="2">
    <source>
        <dbReference type="ARBA" id="ARBA00005811"/>
    </source>
</evidence>
<dbReference type="Gene3D" id="3.30.420.270">
    <property type="match status" value="1"/>
</dbReference>
<evidence type="ECO:0008006" key="12">
    <source>
        <dbReference type="Google" id="ProtNLM"/>
    </source>
</evidence>
<keyword evidence="4 7" id="KW-0812">Transmembrane</keyword>
<proteinExistence type="inferred from homology"/>
<feature type="transmembrane region" description="Helical" evidence="9">
    <location>
        <begin position="20"/>
        <end position="38"/>
    </location>
</feature>
<name>A0A0R2SJ64_9GAMM</name>
<feature type="compositionally biased region" description="Low complexity" evidence="8">
    <location>
        <begin position="44"/>
        <end position="53"/>
    </location>
</feature>
<evidence type="ECO:0000256" key="7">
    <source>
        <dbReference type="RuleBase" id="RU003879"/>
    </source>
</evidence>
<evidence type="ECO:0000256" key="6">
    <source>
        <dbReference type="ARBA" id="ARBA00023136"/>
    </source>
</evidence>